<evidence type="ECO:0000259" key="1">
    <source>
        <dbReference type="PROSITE" id="PS50045"/>
    </source>
</evidence>
<proteinExistence type="predicted"/>
<evidence type="ECO:0000313" key="3">
    <source>
        <dbReference type="Proteomes" id="UP000584642"/>
    </source>
</evidence>
<dbReference type="PROSITE" id="PS50045">
    <property type="entry name" value="SIGMA54_INTERACT_4"/>
    <property type="match status" value="1"/>
</dbReference>
<comment type="caution">
    <text evidence="2">The sequence shown here is derived from an EMBL/GenBank/DDBJ whole genome shotgun (WGS) entry which is preliminary data.</text>
</comment>
<dbReference type="InterPro" id="IPR002078">
    <property type="entry name" value="Sigma_54_int"/>
</dbReference>
<reference evidence="2 3" key="1">
    <citation type="submission" date="2020-05" db="EMBL/GenBank/DDBJ databases">
        <title>Azospirillum oleiclasticum sp. nov, a nitrogen-fixing and heavy crude oil-emulsifying bacterium isolated from the crude oil of Yumen Oilfield.</title>
        <authorList>
            <person name="Wu D."/>
            <person name="Cai M."/>
            <person name="Zhang X."/>
        </authorList>
    </citation>
    <scope>NUCLEOTIDE SEQUENCE [LARGE SCALE GENOMIC DNA]</scope>
    <source>
        <strain evidence="2 3">ROY-1-1-2</strain>
    </source>
</reference>
<dbReference type="InterPro" id="IPR027417">
    <property type="entry name" value="P-loop_NTPase"/>
</dbReference>
<dbReference type="Pfam" id="PF00158">
    <property type="entry name" value="Sigma54_activat"/>
    <property type="match status" value="1"/>
</dbReference>
<dbReference type="Proteomes" id="UP000584642">
    <property type="component" value="Unassembled WGS sequence"/>
</dbReference>
<keyword evidence="3" id="KW-1185">Reference proteome</keyword>
<organism evidence="2 3">
    <name type="scientific">Azospirillum oleiclasticum</name>
    <dbReference type="NCBI Taxonomy" id="2735135"/>
    <lineage>
        <taxon>Bacteria</taxon>
        <taxon>Pseudomonadati</taxon>
        <taxon>Pseudomonadota</taxon>
        <taxon>Alphaproteobacteria</taxon>
        <taxon>Rhodospirillales</taxon>
        <taxon>Azospirillaceae</taxon>
        <taxon>Azospirillum</taxon>
    </lineage>
</organism>
<feature type="domain" description="Sigma-54 factor interaction" evidence="1">
    <location>
        <begin position="1"/>
        <end position="56"/>
    </location>
</feature>
<dbReference type="RefSeq" id="WP_180282305.1">
    <property type="nucleotide sequence ID" value="NZ_JABFDB010000008.1"/>
</dbReference>
<gene>
    <name evidence="2" type="ORF">HND93_12475</name>
</gene>
<name>A0ABX2T8L6_9PROT</name>
<evidence type="ECO:0000313" key="2">
    <source>
        <dbReference type="EMBL" id="NYZ20529.1"/>
    </source>
</evidence>
<dbReference type="Gene3D" id="3.40.50.300">
    <property type="entry name" value="P-loop containing nucleotide triphosphate hydrolases"/>
    <property type="match status" value="1"/>
</dbReference>
<sequence>MTSFVQRISQRVEAPFMAVNCAATPADLIGSEVFVHAKGGIHRSQRAAPRLRLACG</sequence>
<protein>
    <submittedName>
        <fullName evidence="2">Sigma 54-interacting transcriptional regulator</fullName>
    </submittedName>
</protein>
<dbReference type="EMBL" id="JABFDB010000008">
    <property type="protein sequence ID" value="NYZ20529.1"/>
    <property type="molecule type" value="Genomic_DNA"/>
</dbReference>
<accession>A0ABX2T8L6</accession>